<evidence type="ECO:0000313" key="3">
    <source>
        <dbReference type="Proteomes" id="UP000092691"/>
    </source>
</evidence>
<feature type="region of interest" description="Disordered" evidence="1">
    <location>
        <begin position="51"/>
        <end position="78"/>
    </location>
</feature>
<evidence type="ECO:0000256" key="1">
    <source>
        <dbReference type="SAM" id="MobiDB-lite"/>
    </source>
</evidence>
<evidence type="ECO:0000313" key="2">
    <source>
        <dbReference type="EMBL" id="ANP87952.1"/>
    </source>
</evidence>
<proteinExistence type="predicted"/>
<dbReference type="AlphaFoldDB" id="A0A1B1CDU4"/>
<name>A0A1B1CDU4_RHILE</name>
<accession>A0A1B1CDU4</accession>
<gene>
    <name evidence="2" type="ORF">BA011_20935</name>
</gene>
<feature type="region of interest" description="Disordered" evidence="1">
    <location>
        <begin position="1"/>
        <end position="31"/>
    </location>
</feature>
<dbReference type="RefSeq" id="WP_065281850.1">
    <property type="nucleotide sequence ID" value="NZ_CP016286.1"/>
</dbReference>
<dbReference type="OrthoDB" id="8403554at2"/>
<protein>
    <submittedName>
        <fullName evidence="2">Poly(Hydroxyalkanoate) granule-associated protein</fullName>
    </submittedName>
</protein>
<dbReference type="EMBL" id="CP016286">
    <property type="protein sequence ID" value="ANP87952.1"/>
    <property type="molecule type" value="Genomic_DNA"/>
</dbReference>
<dbReference type="Proteomes" id="UP000092691">
    <property type="component" value="Chromosome"/>
</dbReference>
<reference evidence="2 3" key="1">
    <citation type="submission" date="2016-06" db="EMBL/GenBank/DDBJ databases">
        <title>Microsymbionts genomes from the relict species Vavilovia formosa.</title>
        <authorList>
            <person name="Chirak E."/>
            <person name="Kimeklis A."/>
            <person name="Andronov E."/>
        </authorList>
    </citation>
    <scope>NUCLEOTIDE SEQUENCE [LARGE SCALE GENOMIC DNA]</scope>
    <source>
        <strain evidence="2 3">Vaf10</strain>
    </source>
</reference>
<feature type="compositionally biased region" description="Basic residues" evidence="1">
    <location>
        <begin position="67"/>
        <end position="78"/>
    </location>
</feature>
<organism evidence="2 3">
    <name type="scientific">Rhizobium leguminosarum</name>
    <dbReference type="NCBI Taxonomy" id="384"/>
    <lineage>
        <taxon>Bacteria</taxon>
        <taxon>Pseudomonadati</taxon>
        <taxon>Pseudomonadota</taxon>
        <taxon>Alphaproteobacteria</taxon>
        <taxon>Hyphomicrobiales</taxon>
        <taxon>Rhizobiaceae</taxon>
        <taxon>Rhizobium/Agrobacterium group</taxon>
        <taxon>Rhizobium</taxon>
    </lineage>
</organism>
<sequence>MIRYAPSAANKPEPIKAREVSAAKPANEMSPPKPVIEVAAAAPAAGLLLPSSGAAELGSDTQPKTTKPARRAATKRKSKVVEADDTSLQLSLVSVHKRWFS</sequence>